<dbReference type="InterPro" id="IPR007419">
    <property type="entry name" value="BFD-like_2Fe2S-bd_dom"/>
</dbReference>
<gene>
    <name evidence="11" type="ORF">MNB_SV-9-1549</name>
</gene>
<dbReference type="GO" id="GO:0051537">
    <property type="term" value="F:2 iron, 2 sulfur cluster binding"/>
    <property type="evidence" value="ECO:0007669"/>
    <property type="project" value="UniProtKB-KW"/>
</dbReference>
<evidence type="ECO:0000256" key="7">
    <source>
        <dbReference type="ARBA" id="ARBA00034078"/>
    </source>
</evidence>
<proteinExistence type="predicted"/>
<evidence type="ECO:0000256" key="2">
    <source>
        <dbReference type="ARBA" id="ARBA00022714"/>
    </source>
</evidence>
<dbReference type="Gene3D" id="2.170.16.10">
    <property type="entry name" value="Hedgehog/Intein (Hint) domain"/>
    <property type="match status" value="1"/>
</dbReference>
<evidence type="ECO:0000256" key="6">
    <source>
        <dbReference type="ARBA" id="ARBA00023231"/>
    </source>
</evidence>
<dbReference type="Gene3D" id="3.90.1010.10">
    <property type="match status" value="1"/>
</dbReference>
<dbReference type="CDD" id="cd06664">
    <property type="entry name" value="IscU_like"/>
    <property type="match status" value="1"/>
</dbReference>
<feature type="domain" description="NIF system FeS cluster assembly NifU C-terminal" evidence="8">
    <location>
        <begin position="568"/>
        <end position="637"/>
    </location>
</feature>
<feature type="domain" description="BFD-like [2Fe-2S]-binding" evidence="10">
    <location>
        <begin position="476"/>
        <end position="518"/>
    </location>
</feature>
<accession>A0A1W1BGF5</accession>
<dbReference type="PROSITE" id="PS50818">
    <property type="entry name" value="INTEIN_C_TER"/>
    <property type="match status" value="1"/>
</dbReference>
<dbReference type="InterPro" id="IPR036844">
    <property type="entry name" value="Hint_dom_sf"/>
</dbReference>
<dbReference type="EMBL" id="FPHG01000017">
    <property type="protein sequence ID" value="SFV52640.1"/>
    <property type="molecule type" value="Genomic_DNA"/>
</dbReference>
<dbReference type="InterPro" id="IPR002871">
    <property type="entry name" value="NIF_FeS_clus_asmbl_NifU_N"/>
</dbReference>
<dbReference type="SUPFAM" id="SSF51294">
    <property type="entry name" value="Hedgehog/intein (Hint) domain"/>
    <property type="match status" value="1"/>
</dbReference>
<evidence type="ECO:0000313" key="11">
    <source>
        <dbReference type="EMBL" id="SFV52640.1"/>
    </source>
</evidence>
<evidence type="ECO:0000256" key="4">
    <source>
        <dbReference type="ARBA" id="ARBA00023004"/>
    </source>
</evidence>
<feature type="domain" description="NIF system FeS cluster assembly NifU N-terminal" evidence="9">
    <location>
        <begin position="14"/>
        <end position="132"/>
    </location>
</feature>
<evidence type="ECO:0000256" key="1">
    <source>
        <dbReference type="ARBA" id="ARBA00015278"/>
    </source>
</evidence>
<dbReference type="Gene3D" id="3.30.300.130">
    <property type="entry name" value="Fe-S cluster assembly (FSCA)"/>
    <property type="match status" value="1"/>
</dbReference>
<dbReference type="InterPro" id="IPR034904">
    <property type="entry name" value="FSCA_dom_sf"/>
</dbReference>
<dbReference type="AlphaFoldDB" id="A0A1W1BGF5"/>
<keyword evidence="5" id="KW-0411">Iron-sulfur</keyword>
<protein>
    <recommendedName>
        <fullName evidence="1">Nitrogen fixation protein NifU</fullName>
    </recommendedName>
</protein>
<evidence type="ECO:0000256" key="3">
    <source>
        <dbReference type="ARBA" id="ARBA00022723"/>
    </source>
</evidence>
<dbReference type="InterPro" id="IPR041854">
    <property type="entry name" value="BFD-like_2Fe2S-bd_dom_sf"/>
</dbReference>
<evidence type="ECO:0000259" key="10">
    <source>
        <dbReference type="Pfam" id="PF04324"/>
    </source>
</evidence>
<keyword evidence="2" id="KW-0001">2Fe-2S</keyword>
<dbReference type="CDD" id="cd00081">
    <property type="entry name" value="Hint"/>
    <property type="match status" value="1"/>
</dbReference>
<dbReference type="InterPro" id="IPR030934">
    <property type="entry name" value="Intein_C"/>
</dbReference>
<dbReference type="PANTHER" id="PTHR10093">
    <property type="entry name" value="IRON-SULFUR CLUSTER ASSEMBLY ENZYME NIFU HOMOLOG"/>
    <property type="match status" value="1"/>
</dbReference>
<dbReference type="GO" id="GO:0005506">
    <property type="term" value="F:iron ion binding"/>
    <property type="evidence" value="ECO:0007669"/>
    <property type="project" value="InterPro"/>
</dbReference>
<dbReference type="SUPFAM" id="SSF117916">
    <property type="entry name" value="Fe-S cluster assembly (FSCA) domain-like"/>
    <property type="match status" value="1"/>
</dbReference>
<evidence type="ECO:0000259" key="8">
    <source>
        <dbReference type="Pfam" id="PF01106"/>
    </source>
</evidence>
<dbReference type="Gene3D" id="1.10.10.1100">
    <property type="entry name" value="BFD-like [2Fe-2S]-binding domain"/>
    <property type="match status" value="1"/>
</dbReference>
<keyword evidence="6" id="KW-0535">Nitrogen fixation</keyword>
<name>A0A1W1BGF5_9ZZZZ</name>
<reference evidence="11" key="1">
    <citation type="submission" date="2016-10" db="EMBL/GenBank/DDBJ databases">
        <authorList>
            <person name="de Groot N.N."/>
        </authorList>
    </citation>
    <scope>NUCLEOTIDE SEQUENCE</scope>
</reference>
<organism evidence="11">
    <name type="scientific">hydrothermal vent metagenome</name>
    <dbReference type="NCBI Taxonomy" id="652676"/>
    <lineage>
        <taxon>unclassified sequences</taxon>
        <taxon>metagenomes</taxon>
        <taxon>ecological metagenomes</taxon>
    </lineage>
</organism>
<evidence type="ECO:0000259" key="9">
    <source>
        <dbReference type="Pfam" id="PF01592"/>
    </source>
</evidence>
<comment type="cofactor">
    <cofactor evidence="7">
        <name>[2Fe-2S] cluster</name>
        <dbReference type="ChEBI" id="CHEBI:190135"/>
    </cofactor>
</comment>
<dbReference type="SUPFAM" id="SSF82649">
    <property type="entry name" value="SufE/NifU"/>
    <property type="match status" value="1"/>
</dbReference>
<dbReference type="Pfam" id="PF04324">
    <property type="entry name" value="Fer2_BFD"/>
    <property type="match status" value="1"/>
</dbReference>
<evidence type="ECO:0000256" key="5">
    <source>
        <dbReference type="ARBA" id="ARBA00023014"/>
    </source>
</evidence>
<dbReference type="Pfam" id="PF01106">
    <property type="entry name" value="NifU"/>
    <property type="match status" value="1"/>
</dbReference>
<keyword evidence="4" id="KW-0408">Iron</keyword>
<keyword evidence="3" id="KW-0479">Metal-binding</keyword>
<dbReference type="GO" id="GO:0016226">
    <property type="term" value="P:iron-sulfur cluster assembly"/>
    <property type="evidence" value="ECO:0007669"/>
    <property type="project" value="InterPro"/>
</dbReference>
<dbReference type="Pfam" id="PF01592">
    <property type="entry name" value="NifU_N"/>
    <property type="match status" value="1"/>
</dbReference>
<dbReference type="InterPro" id="IPR001075">
    <property type="entry name" value="NIF_FeS_clus_asmbl_NifU_C"/>
</dbReference>
<sequence>MGMDSLIGGTIWDEYSQKVTDLMNNPQNMGEITQEQADEMGAKLIVADFGAESCGDAVRLYWAVHPLSDVIMLSKFKSFGCGTAIASSDTMAELCKGKTVDEAVKITNIDVEMAMRDNPDTPAVPPQKMHCSPYFMPVLTPKGKVPIGELKVGDEVAVYTKNGLENTKIKRVISYKVPKDYLVRVYLKTQSNGIPGFFVFTKDHKLLDNSGKWVEVQNLNNGDIVSHIHESEIRSYSQTYDNRMFNPETARKTAEKLKEATHFKTQKFAEQYASLNKPRGSTKDGKNKIETKYDEYFKEKNLPIRFVGDGTFWRFNEDKTKSMNPDFIFEDENKVVEVTTSKLPFRDFDIYKEERVEDFKKIGFDCFIIDDLNFDESKFTNWAHNGYTVSSYRDMDGIHELTPRDWGTIERNNYNIEIDENDMATVYTLEVEHNEHNYIQNGVISKNCSVMAYDVIKKAAAQYKGVDMESFETEVIVCECARVTLSTLREVIRLNDLTTIEQITDYTKAGAFCKSCIRPGGHEAKDIYLVDLLEEYEKEKMLKSADATANGLNLPFVEMTVVQKLKAVDKVIDDNIRQMLVMDGGDMEILDIKENGENIDIYIRYLGACNGCASSATGTLFAIENILQEKLDQNIRVLPI</sequence>